<evidence type="ECO:0000256" key="1">
    <source>
        <dbReference type="SAM" id="SignalP"/>
    </source>
</evidence>
<name>A0ABS5PIN0_9FLAO</name>
<evidence type="ECO:0008006" key="4">
    <source>
        <dbReference type="Google" id="ProtNLM"/>
    </source>
</evidence>
<protein>
    <recommendedName>
        <fullName evidence="4">Outer membrane protein beta-barrel domain-containing protein</fullName>
    </recommendedName>
</protein>
<gene>
    <name evidence="2" type="ORF">KHA90_23625</name>
</gene>
<dbReference type="RefSeq" id="WP_213307697.1">
    <property type="nucleotide sequence ID" value="NZ_JAGYVZ010000040.1"/>
</dbReference>
<feature type="chain" id="PRO_5046307693" description="Outer membrane protein beta-barrel domain-containing protein" evidence="1">
    <location>
        <begin position="22"/>
        <end position="254"/>
    </location>
</feature>
<feature type="signal peptide" evidence="1">
    <location>
        <begin position="1"/>
        <end position="21"/>
    </location>
</feature>
<accession>A0ABS5PIN0</accession>
<sequence length="254" mass="28462">MKIKYSILIVLLSFSSLQLMAQEFLVKQGWSYYVEPYVMFPNMSGKTALGNLPEMDVDVKSNQIFDNLQFGAMLYFEASNEKWSLNSDLLYMDIGQAVKGNALISSGDLTAKQLGWELAGLYKVKPWLEVGVGGLLNSIKLELDINRNNIGGGTTNIKKETTKTWIDPMLIAVFKNTPGKKFIYTVRGEIGGFGIGSQFAWQMQAYAGYRFSKLFEIKGGYRIISLDYDTGNGADYFLYNVDTSGPVIKFGFHF</sequence>
<dbReference type="EMBL" id="JAGYVZ010000040">
    <property type="protein sequence ID" value="MBS7234001.1"/>
    <property type="molecule type" value="Genomic_DNA"/>
</dbReference>
<keyword evidence="1" id="KW-0732">Signal</keyword>
<proteinExistence type="predicted"/>
<keyword evidence="3" id="KW-1185">Reference proteome</keyword>
<evidence type="ECO:0000313" key="3">
    <source>
        <dbReference type="Proteomes" id="UP000722625"/>
    </source>
</evidence>
<dbReference type="Proteomes" id="UP000722625">
    <property type="component" value="Unassembled WGS sequence"/>
</dbReference>
<comment type="caution">
    <text evidence="2">The sequence shown here is derived from an EMBL/GenBank/DDBJ whole genome shotgun (WGS) entry which is preliminary data.</text>
</comment>
<evidence type="ECO:0000313" key="2">
    <source>
        <dbReference type="EMBL" id="MBS7234001.1"/>
    </source>
</evidence>
<organism evidence="2 3">
    <name type="scientific">Flavobacterium psychroterrae</name>
    <dbReference type="NCBI Taxonomy" id="2133767"/>
    <lineage>
        <taxon>Bacteria</taxon>
        <taxon>Pseudomonadati</taxon>
        <taxon>Bacteroidota</taxon>
        <taxon>Flavobacteriia</taxon>
        <taxon>Flavobacteriales</taxon>
        <taxon>Flavobacteriaceae</taxon>
        <taxon>Flavobacterium</taxon>
    </lineage>
</organism>
<reference evidence="2 3" key="1">
    <citation type="journal article" date="2018" name="Int. J. Syst. Evol. Microbiol.">
        <title>Flavobacterium chryseum sp. nov. and Flavobacterium psychroterrae sp. nov., novel environmental bacteria isolated from Antarctica.</title>
        <authorList>
            <person name="Kralova S."/>
            <person name="Svec P."/>
            <person name="Busse H.J."/>
            <person name="Stankova E."/>
            <person name="Vaczi P."/>
            <person name="Sedlacek I."/>
        </authorList>
    </citation>
    <scope>NUCLEOTIDE SEQUENCE [LARGE SCALE GENOMIC DNA]</scope>
    <source>
        <strain evidence="2 3">CCM 8827</strain>
    </source>
</reference>